<dbReference type="PROSITE" id="PS51162">
    <property type="entry name" value="THYROGLOBULIN_1_2"/>
    <property type="match status" value="2"/>
</dbReference>
<evidence type="ECO:0000256" key="3">
    <source>
        <dbReference type="ARBA" id="ARBA00022737"/>
    </source>
</evidence>
<name>A0A9P1FSI5_9DINO</name>
<keyword evidence="3" id="KW-0677">Repeat</keyword>
<keyword evidence="5" id="KW-0812">Transmembrane</keyword>
<evidence type="ECO:0000313" key="7">
    <source>
        <dbReference type="EMBL" id="CAI3987934.1"/>
    </source>
</evidence>
<dbReference type="Proteomes" id="UP001152797">
    <property type="component" value="Unassembled WGS sequence"/>
</dbReference>
<keyword evidence="4" id="KW-1015">Disulfide bond</keyword>
<reference evidence="8 9" key="2">
    <citation type="submission" date="2024-05" db="EMBL/GenBank/DDBJ databases">
        <authorList>
            <person name="Chen Y."/>
            <person name="Shah S."/>
            <person name="Dougan E. K."/>
            <person name="Thang M."/>
            <person name="Chan C."/>
        </authorList>
    </citation>
    <scope>NUCLEOTIDE SEQUENCE [LARGE SCALE GENOMIC DNA]</scope>
</reference>
<dbReference type="SUPFAM" id="SSF57610">
    <property type="entry name" value="Thyroglobulin type-1 domain"/>
    <property type="match status" value="2"/>
</dbReference>
<organism evidence="7">
    <name type="scientific">Cladocopium goreaui</name>
    <dbReference type="NCBI Taxonomy" id="2562237"/>
    <lineage>
        <taxon>Eukaryota</taxon>
        <taxon>Sar</taxon>
        <taxon>Alveolata</taxon>
        <taxon>Dinophyceae</taxon>
        <taxon>Suessiales</taxon>
        <taxon>Symbiodiniaceae</taxon>
        <taxon>Cladocopium</taxon>
    </lineage>
</organism>
<dbReference type="Gene3D" id="4.10.800.10">
    <property type="entry name" value="Thyroglobulin type-1"/>
    <property type="match status" value="2"/>
</dbReference>
<dbReference type="Pfam" id="PF00086">
    <property type="entry name" value="Thyroglobulin_1"/>
    <property type="match status" value="2"/>
</dbReference>
<dbReference type="PANTHER" id="PTHR12352">
    <property type="entry name" value="SECRETED MODULAR CALCIUM-BINDING PROTEIN"/>
    <property type="match status" value="1"/>
</dbReference>
<dbReference type="GO" id="GO:0007160">
    <property type="term" value="P:cell-matrix adhesion"/>
    <property type="evidence" value="ECO:0007669"/>
    <property type="project" value="TreeGrafter"/>
</dbReference>
<accession>A0A9P1FSI5</accession>
<dbReference type="InterPro" id="IPR000716">
    <property type="entry name" value="Thyroglobulin_1"/>
</dbReference>
<feature type="transmembrane region" description="Helical" evidence="5">
    <location>
        <begin position="20"/>
        <end position="39"/>
    </location>
</feature>
<protein>
    <submittedName>
        <fullName evidence="8">Equistatin (EI) (Cysteine proteinase inhibitor)</fullName>
    </submittedName>
</protein>
<dbReference type="PANTHER" id="PTHR12352:SF3">
    <property type="entry name" value="NIDOGEN-2"/>
    <property type="match status" value="1"/>
</dbReference>
<dbReference type="AlphaFoldDB" id="A0A9P1FSI5"/>
<sequence>MQAFEVERPTAVERRKLKPVSWIIAALLCAAFLAGLIGFCSRNGGNSASKVGSCKPGDVDSYAGIIHKDKGGWCLNNVCGDYRFDLKSGWLFGGEEKVGQFSCQRLQSDMLNLTSDAVWKLRDYFHILSSEIMTEIQKEENAGALFVVPAQLNGAEYPSATRVVHHVADYKEDIRRGPRGQLAAHPAVAQFLLDNAQSVERPKGINAADQIVDLPGFEVVNGYMKIQKTDKVKETLQDLKRRLNSLRLLVMEHVSTQGLVPKLSGFAKTSHRVGLVYASTIPVDSYVNGRTGESDPTDHEYQTQVAELMLVAQYYGALKYAAETTQKIVELTPRHRPRKVFLMPLGGGSFQNPWEIIGRSMAKAIQMLDHELLVTLEISALAFNQKPSEKEKLQSILEKLHSKVQIDERCIESGGSNHMVGAFRPTCQSDGSFAPQQCWGSTGFCWCSDKVGHEFRETRGRPGPRREDCEQLQKLKDAGNSTDCHLQLLKVQLASLVGAPEPTCLEHGGYAARQCWGSVDECWCADGTGKELEGTRGIPGPSLEECASKLGGSADCVRCTAPTVA</sequence>
<evidence type="ECO:0000313" key="8">
    <source>
        <dbReference type="EMBL" id="CAL4775246.1"/>
    </source>
</evidence>
<gene>
    <name evidence="7" type="ORF">C1SCF055_LOCUS15170</name>
</gene>
<evidence type="ECO:0000313" key="9">
    <source>
        <dbReference type="Proteomes" id="UP001152797"/>
    </source>
</evidence>
<keyword evidence="9" id="KW-1185">Reference proteome</keyword>
<proteinExistence type="predicted"/>
<dbReference type="GO" id="GO:0005604">
    <property type="term" value="C:basement membrane"/>
    <property type="evidence" value="ECO:0007669"/>
    <property type="project" value="TreeGrafter"/>
</dbReference>
<evidence type="ECO:0000259" key="6">
    <source>
        <dbReference type="PROSITE" id="PS51162"/>
    </source>
</evidence>
<evidence type="ECO:0000256" key="5">
    <source>
        <dbReference type="SAM" id="Phobius"/>
    </source>
</evidence>
<dbReference type="CDD" id="cd00191">
    <property type="entry name" value="TY"/>
    <property type="match status" value="2"/>
</dbReference>
<evidence type="ECO:0000256" key="4">
    <source>
        <dbReference type="ARBA" id="ARBA00023157"/>
    </source>
</evidence>
<keyword evidence="2" id="KW-0964">Secreted</keyword>
<comment type="caution">
    <text evidence="7">The sequence shown here is derived from an EMBL/GenBank/DDBJ whole genome shotgun (WGS) entry which is preliminary data.</text>
</comment>
<keyword evidence="5" id="KW-1133">Transmembrane helix</keyword>
<keyword evidence="5" id="KW-0472">Membrane</keyword>
<reference evidence="7" key="1">
    <citation type="submission" date="2022-10" db="EMBL/GenBank/DDBJ databases">
        <authorList>
            <person name="Chen Y."/>
            <person name="Dougan E. K."/>
            <person name="Chan C."/>
            <person name="Rhodes N."/>
            <person name="Thang M."/>
        </authorList>
    </citation>
    <scope>NUCLEOTIDE SEQUENCE</scope>
</reference>
<dbReference type="OrthoDB" id="7357196at2759"/>
<feature type="domain" description="Thyroglobulin type-1" evidence="6">
    <location>
        <begin position="481"/>
        <end position="546"/>
    </location>
</feature>
<feature type="domain" description="Thyroglobulin type-1" evidence="6">
    <location>
        <begin position="407"/>
        <end position="469"/>
    </location>
</feature>
<evidence type="ECO:0000256" key="1">
    <source>
        <dbReference type="ARBA" id="ARBA00004613"/>
    </source>
</evidence>
<dbReference type="SMART" id="SM00211">
    <property type="entry name" value="TY"/>
    <property type="match status" value="2"/>
</dbReference>
<dbReference type="EMBL" id="CAMXCT010001220">
    <property type="protein sequence ID" value="CAI3987934.1"/>
    <property type="molecule type" value="Genomic_DNA"/>
</dbReference>
<evidence type="ECO:0000256" key="2">
    <source>
        <dbReference type="ARBA" id="ARBA00022525"/>
    </source>
</evidence>
<dbReference type="InterPro" id="IPR051950">
    <property type="entry name" value="Dev_reg/Prot_inhib"/>
</dbReference>
<dbReference type="EMBL" id="CAMXCT030001220">
    <property type="protein sequence ID" value="CAL4775246.1"/>
    <property type="molecule type" value="Genomic_DNA"/>
</dbReference>
<dbReference type="EMBL" id="CAMXCT020001220">
    <property type="protein sequence ID" value="CAL1141309.1"/>
    <property type="molecule type" value="Genomic_DNA"/>
</dbReference>
<comment type="subcellular location">
    <subcellularLocation>
        <location evidence="1">Secreted</location>
    </subcellularLocation>
</comment>
<dbReference type="GO" id="GO:0005615">
    <property type="term" value="C:extracellular space"/>
    <property type="evidence" value="ECO:0007669"/>
    <property type="project" value="TreeGrafter"/>
</dbReference>
<dbReference type="InterPro" id="IPR036857">
    <property type="entry name" value="Thyroglobulin_1_sf"/>
</dbReference>